<proteinExistence type="predicted"/>
<evidence type="ECO:0000313" key="1">
    <source>
        <dbReference type="EMBL" id="OUN44860.1"/>
    </source>
</evidence>
<accession>A0A1Y3UHK9</accession>
<comment type="caution">
    <text evidence="1">The sequence shown here is derived from an EMBL/GenBank/DDBJ whole genome shotgun (WGS) entry which is preliminary data.</text>
</comment>
<gene>
    <name evidence="1" type="ORF">B5G26_04265</name>
</gene>
<dbReference type="EMBL" id="NFHM01000004">
    <property type="protein sequence ID" value="OUN44860.1"/>
    <property type="molecule type" value="Genomic_DNA"/>
</dbReference>
<evidence type="ECO:0000313" key="2">
    <source>
        <dbReference type="Proteomes" id="UP000195455"/>
    </source>
</evidence>
<dbReference type="AlphaFoldDB" id="A0A1Y3UHK9"/>
<reference evidence="2" key="1">
    <citation type="submission" date="2017-04" db="EMBL/GenBank/DDBJ databases">
        <title>Function of individual gut microbiota members based on whole genome sequencing of pure cultures obtained from chicken caecum.</title>
        <authorList>
            <person name="Medvecky M."/>
            <person name="Cejkova D."/>
            <person name="Polansky O."/>
            <person name="Karasova D."/>
            <person name="Kubasova T."/>
            <person name="Cizek A."/>
            <person name="Rychlik I."/>
        </authorList>
    </citation>
    <scope>NUCLEOTIDE SEQUENCE [LARGE SCALE GENOMIC DNA]</scope>
    <source>
        <strain evidence="2">An75</strain>
    </source>
</reference>
<protein>
    <submittedName>
        <fullName evidence="1">Uncharacterized protein</fullName>
    </submittedName>
</protein>
<organism evidence="1 2">
    <name type="scientific">Anaerotignum lactatifermentans</name>
    <dbReference type="NCBI Taxonomy" id="160404"/>
    <lineage>
        <taxon>Bacteria</taxon>
        <taxon>Bacillati</taxon>
        <taxon>Bacillota</taxon>
        <taxon>Clostridia</taxon>
        <taxon>Lachnospirales</taxon>
        <taxon>Anaerotignaceae</taxon>
        <taxon>Anaerotignum</taxon>
    </lineage>
</organism>
<sequence length="124" mass="14392">MGKWDGSRSAETRTQGGEGYQWCKVRQCRRARALSVLAVWKKKVSPHTSFWKLRRRFLHGTVACKRKKFFRNGVGYIGQGVKWEGIPPKFRGCCIGLHPRYCGTEVYHETAVIPSLYEYNMVYT</sequence>
<name>A0A1Y3UHK9_9FIRM</name>
<dbReference type="Proteomes" id="UP000195455">
    <property type="component" value="Unassembled WGS sequence"/>
</dbReference>